<feature type="compositionally biased region" description="Polar residues" evidence="3">
    <location>
        <begin position="832"/>
        <end position="846"/>
    </location>
</feature>
<dbReference type="Gene3D" id="3.40.20.10">
    <property type="entry name" value="Severin"/>
    <property type="match status" value="6"/>
</dbReference>
<dbReference type="PRINTS" id="PR00597">
    <property type="entry name" value="GELSOLIN"/>
</dbReference>
<dbReference type="CDD" id="cd11290">
    <property type="entry name" value="gelsolin_S1_like"/>
    <property type="match status" value="1"/>
</dbReference>
<dbReference type="Gene3D" id="1.10.950.10">
    <property type="entry name" value="Villin headpiece domain"/>
    <property type="match status" value="1"/>
</dbReference>
<dbReference type="CDD" id="cd11291">
    <property type="entry name" value="gelsolin_S6_like"/>
    <property type="match status" value="1"/>
</dbReference>
<dbReference type="FunFam" id="3.40.20.10:FF:000001">
    <property type="entry name" value="Gelsolin"/>
    <property type="match status" value="1"/>
</dbReference>
<dbReference type="InterPro" id="IPR029006">
    <property type="entry name" value="ADF-H/Gelsolin-like_dom_sf"/>
</dbReference>
<dbReference type="CDD" id="cd11288">
    <property type="entry name" value="gelsolin_S5_like"/>
    <property type="match status" value="1"/>
</dbReference>
<dbReference type="CDD" id="cd11289">
    <property type="entry name" value="gelsolin_S2_like"/>
    <property type="match status" value="1"/>
</dbReference>
<accession>A0A6N2L4K6</accession>
<feature type="region of interest" description="Disordered" evidence="3">
    <location>
        <begin position="791"/>
        <end position="884"/>
    </location>
</feature>
<gene>
    <name evidence="5" type="ORF">SVIM_LOCUS173225</name>
</gene>
<evidence type="ECO:0000259" key="4">
    <source>
        <dbReference type="PROSITE" id="PS51089"/>
    </source>
</evidence>
<dbReference type="GO" id="GO:0007015">
    <property type="term" value="P:actin filament organization"/>
    <property type="evidence" value="ECO:0007669"/>
    <property type="project" value="UniProtKB-ARBA"/>
</dbReference>
<dbReference type="SUPFAM" id="SSF55753">
    <property type="entry name" value="Actin depolymerizing proteins"/>
    <property type="match status" value="6"/>
</dbReference>
<feature type="compositionally biased region" description="Low complexity" evidence="3">
    <location>
        <begin position="811"/>
        <end position="831"/>
    </location>
</feature>
<dbReference type="GO" id="GO:0051015">
    <property type="term" value="F:actin filament binding"/>
    <property type="evidence" value="ECO:0007669"/>
    <property type="project" value="InterPro"/>
</dbReference>
<dbReference type="PROSITE" id="PS51089">
    <property type="entry name" value="HP"/>
    <property type="match status" value="1"/>
</dbReference>
<sequence>MSKEIDSVLDGAGAKPGLEIWCVEKQLRLVPVPKSLHGKFYSGNAYVVLSTVLQRGGPPQHDIHYWLGKDADEVESTLASDKALELDSALGSCTVQYREVQGQETEKFLSYFKPCVIPIEGVFSSESGQLNGESYKISLLTCKGEHVVSVKEVPFSRSSLNHNDVFILDTASKVFLFSGCNSSTQERAKALEVVQYIKENKHGGTCEVATVEDGKLVGDPDVGEFWSFFGGYAPIPKDLPSCAEKQSDSPFLQLFWITAQAKLCPCEDSSLNKEMLETNKCYMLDCGAEIFVWMGRNTSITERKKSISVTEDLLRNQGRSMTTHLTFLTQGLETSIFRSYFKNWPQVVEPKLYEEGRGKVAAIFKHQGYDVKELPDDEDCQPYINCRGKLKVWRINGEHLTLIPDPEQTKLFSGDCYIVQYTYPGSGRDEHLFYAWLGRDSVPDDRADAISHMNAIADSSKKDPVLVQVIQDKEPLLFFSIFQTVIIFKGGLSKRYKNLIAEKGILDETYDEQKTALFRVQGISPENMQAIQVNQVSKSLNSSYCYILQTGTSIFTWIGNLSSTVDHALLDRMLELINPTWQPISVREGSEPDIFWNALGGKTEYPRQKELKQHVEDPRLFTLTCADGMQNTLSNFIHSKDDMLCPGFELLQVLIAVKFFLMVVIGSYAAWSDFVAGNFKVKEIYNFAQDDLTTEDVLILNCHEEIHVWIGSHSNIKSKQQAILLGMKFLQTDPLVEGLSSETPIYVVTEGREPPFFTRFFEWDSSKANMHGNSFERKLAILKGKKQNLEVHTGKSWKGSSKESTPDGLRSKSVSSNGRSSSSPVTSASVTHFNSSTNFQISTPTPTARKLFPGSPFHDSAGSPKAEAESPSQAAVLDQADGNDASESSVIYPYERLKVNSSDPAMDIDVTKREGYLCDEEFREKFGMRKKTFYGLPKWRQDKLKKSLHLF</sequence>
<dbReference type="CDD" id="cd11293">
    <property type="entry name" value="gelsolin_S4_like"/>
    <property type="match status" value="1"/>
</dbReference>
<protein>
    <recommendedName>
        <fullName evidence="4">HP domain-containing protein</fullName>
    </recommendedName>
</protein>
<keyword evidence="1" id="KW-0117">Actin capping</keyword>
<dbReference type="CDD" id="cd11292">
    <property type="entry name" value="gelsolin_S3_like"/>
    <property type="match status" value="1"/>
</dbReference>
<dbReference type="InterPro" id="IPR003128">
    <property type="entry name" value="Villin_headpiece"/>
</dbReference>
<name>A0A6N2L4K6_SALVM</name>
<evidence type="ECO:0000256" key="3">
    <source>
        <dbReference type="SAM" id="MobiDB-lite"/>
    </source>
</evidence>
<dbReference type="SUPFAM" id="SSF47050">
    <property type="entry name" value="VHP, Villin headpiece domain"/>
    <property type="match status" value="1"/>
</dbReference>
<dbReference type="InterPro" id="IPR007122">
    <property type="entry name" value="Villin/Gelsolin"/>
</dbReference>
<dbReference type="PANTHER" id="PTHR11977">
    <property type="entry name" value="VILLIN"/>
    <property type="match status" value="1"/>
</dbReference>
<dbReference type="AlphaFoldDB" id="A0A6N2L4K6"/>
<proteinExistence type="predicted"/>
<organism evidence="5">
    <name type="scientific">Salix viminalis</name>
    <name type="common">Common osier</name>
    <name type="synonym">Basket willow</name>
    <dbReference type="NCBI Taxonomy" id="40686"/>
    <lineage>
        <taxon>Eukaryota</taxon>
        <taxon>Viridiplantae</taxon>
        <taxon>Streptophyta</taxon>
        <taxon>Embryophyta</taxon>
        <taxon>Tracheophyta</taxon>
        <taxon>Spermatophyta</taxon>
        <taxon>Magnoliopsida</taxon>
        <taxon>eudicotyledons</taxon>
        <taxon>Gunneridae</taxon>
        <taxon>Pentapetalae</taxon>
        <taxon>rosids</taxon>
        <taxon>fabids</taxon>
        <taxon>Malpighiales</taxon>
        <taxon>Salicaceae</taxon>
        <taxon>Saliceae</taxon>
        <taxon>Salix</taxon>
    </lineage>
</organism>
<dbReference type="EMBL" id="CAADRP010001112">
    <property type="protein sequence ID" value="VFU35105.1"/>
    <property type="molecule type" value="Genomic_DNA"/>
</dbReference>
<dbReference type="InterPro" id="IPR007123">
    <property type="entry name" value="Gelsolin-like_dom"/>
</dbReference>
<evidence type="ECO:0000313" key="5">
    <source>
        <dbReference type="EMBL" id="VFU35105.1"/>
    </source>
</evidence>
<dbReference type="InterPro" id="IPR036886">
    <property type="entry name" value="Villin_headpiece_dom_sf"/>
</dbReference>
<evidence type="ECO:0000256" key="2">
    <source>
        <dbReference type="ARBA" id="ARBA00022737"/>
    </source>
</evidence>
<dbReference type="SMART" id="SM00262">
    <property type="entry name" value="GEL"/>
    <property type="match status" value="6"/>
</dbReference>
<dbReference type="Pfam" id="PF00626">
    <property type="entry name" value="Gelsolin"/>
    <property type="match status" value="4"/>
</dbReference>
<dbReference type="Pfam" id="PF02209">
    <property type="entry name" value="VHP"/>
    <property type="match status" value="1"/>
</dbReference>
<feature type="domain" description="HP" evidence="4">
    <location>
        <begin position="886"/>
        <end position="951"/>
    </location>
</feature>
<dbReference type="SMART" id="SM00153">
    <property type="entry name" value="VHP"/>
    <property type="match status" value="1"/>
</dbReference>
<reference evidence="5" key="1">
    <citation type="submission" date="2019-03" db="EMBL/GenBank/DDBJ databases">
        <authorList>
            <person name="Mank J."/>
            <person name="Almeida P."/>
        </authorList>
    </citation>
    <scope>NUCLEOTIDE SEQUENCE</scope>
    <source>
        <strain evidence="5">78183</strain>
    </source>
</reference>
<keyword evidence="2" id="KW-0677">Repeat</keyword>
<dbReference type="PANTHER" id="PTHR11977:SF25">
    <property type="entry name" value="VILLIN-1"/>
    <property type="match status" value="1"/>
</dbReference>
<dbReference type="GO" id="GO:0051693">
    <property type="term" value="P:actin filament capping"/>
    <property type="evidence" value="ECO:0007669"/>
    <property type="project" value="UniProtKB-KW"/>
</dbReference>
<evidence type="ECO:0000256" key="1">
    <source>
        <dbReference type="ARBA" id="ARBA00022467"/>
    </source>
</evidence>